<comment type="caution">
    <text evidence="1">The sequence shown here is derived from an EMBL/GenBank/DDBJ whole genome shotgun (WGS) entry which is preliminary data.</text>
</comment>
<dbReference type="EMBL" id="BARU01042921">
    <property type="protein sequence ID" value="GAH76822.1"/>
    <property type="molecule type" value="Genomic_DNA"/>
</dbReference>
<dbReference type="AlphaFoldDB" id="X1I524"/>
<evidence type="ECO:0000313" key="1">
    <source>
        <dbReference type="EMBL" id="GAH76822.1"/>
    </source>
</evidence>
<accession>X1I524</accession>
<sequence>KTYNNLIRKEIEKRKTDSPILDKKIKIIDKYQLEVNNVQTRIKKEMNKFQKQ</sequence>
<organism evidence="1">
    <name type="scientific">marine sediment metagenome</name>
    <dbReference type="NCBI Taxonomy" id="412755"/>
    <lineage>
        <taxon>unclassified sequences</taxon>
        <taxon>metagenomes</taxon>
        <taxon>ecological metagenomes</taxon>
    </lineage>
</organism>
<protein>
    <submittedName>
        <fullName evidence="1">Uncharacterized protein</fullName>
    </submittedName>
</protein>
<gene>
    <name evidence="1" type="ORF">S03H2_65834</name>
</gene>
<name>X1I524_9ZZZZ</name>
<proteinExistence type="predicted"/>
<feature type="non-terminal residue" evidence="1">
    <location>
        <position position="1"/>
    </location>
</feature>
<reference evidence="1" key="1">
    <citation type="journal article" date="2014" name="Front. Microbiol.">
        <title>High frequency of phylogenetically diverse reductive dehalogenase-homologous genes in deep subseafloor sedimentary metagenomes.</title>
        <authorList>
            <person name="Kawai M."/>
            <person name="Futagami T."/>
            <person name="Toyoda A."/>
            <person name="Takaki Y."/>
            <person name="Nishi S."/>
            <person name="Hori S."/>
            <person name="Arai W."/>
            <person name="Tsubouchi T."/>
            <person name="Morono Y."/>
            <person name="Uchiyama I."/>
            <person name="Ito T."/>
            <person name="Fujiyama A."/>
            <person name="Inagaki F."/>
            <person name="Takami H."/>
        </authorList>
    </citation>
    <scope>NUCLEOTIDE SEQUENCE</scope>
    <source>
        <strain evidence="1">Expedition CK06-06</strain>
    </source>
</reference>